<dbReference type="Pfam" id="PF00581">
    <property type="entry name" value="Rhodanese"/>
    <property type="match status" value="2"/>
</dbReference>
<name>A0A1V4IB88_9FIRM</name>
<dbReference type="PANTHER" id="PTHR11364">
    <property type="entry name" value="THIOSULFATE SULFERTANSFERASE"/>
    <property type="match status" value="1"/>
</dbReference>
<gene>
    <name evidence="4" type="primary">sseA</name>
    <name evidence="4" type="ORF">CLOTH_04720</name>
</gene>
<dbReference type="PANTHER" id="PTHR11364:SF27">
    <property type="entry name" value="SULFURTRANSFERASE"/>
    <property type="match status" value="1"/>
</dbReference>
<evidence type="ECO:0000256" key="2">
    <source>
        <dbReference type="ARBA" id="ARBA00022737"/>
    </source>
</evidence>
<dbReference type="Proteomes" id="UP000190140">
    <property type="component" value="Unassembled WGS sequence"/>
</dbReference>
<dbReference type="EMBL" id="MZGW01000001">
    <property type="protein sequence ID" value="OPJ57189.1"/>
    <property type="molecule type" value="Genomic_DNA"/>
</dbReference>
<evidence type="ECO:0000313" key="5">
    <source>
        <dbReference type="Proteomes" id="UP000190140"/>
    </source>
</evidence>
<dbReference type="AlphaFoldDB" id="A0A1V4IB88"/>
<dbReference type="PROSITE" id="PS50206">
    <property type="entry name" value="RHODANESE_3"/>
    <property type="match status" value="2"/>
</dbReference>
<feature type="domain" description="Rhodanese" evidence="3">
    <location>
        <begin position="164"/>
        <end position="273"/>
    </location>
</feature>
<dbReference type="GO" id="GO:0004792">
    <property type="term" value="F:thiosulfate-cyanide sulfurtransferase activity"/>
    <property type="evidence" value="ECO:0007669"/>
    <property type="project" value="TreeGrafter"/>
</dbReference>
<comment type="caution">
    <text evidence="4">The sequence shown here is derived from an EMBL/GenBank/DDBJ whole genome shotgun (WGS) entry which is preliminary data.</text>
</comment>
<dbReference type="SMART" id="SM00450">
    <property type="entry name" value="RHOD"/>
    <property type="match status" value="2"/>
</dbReference>
<dbReference type="CDD" id="cd01448">
    <property type="entry name" value="TST_Repeat_1"/>
    <property type="match status" value="1"/>
</dbReference>
<dbReference type="OrthoDB" id="9770030at2"/>
<evidence type="ECO:0000259" key="3">
    <source>
        <dbReference type="PROSITE" id="PS50206"/>
    </source>
</evidence>
<evidence type="ECO:0000313" key="4">
    <source>
        <dbReference type="EMBL" id="OPJ57189.1"/>
    </source>
</evidence>
<accession>A0A1V4IB88</accession>
<dbReference type="CDD" id="cd01449">
    <property type="entry name" value="TST_Repeat_2"/>
    <property type="match status" value="1"/>
</dbReference>
<dbReference type="GO" id="GO:0016784">
    <property type="term" value="F:3-mercaptopyruvate sulfurtransferase activity"/>
    <property type="evidence" value="ECO:0007669"/>
    <property type="project" value="UniProtKB-EC"/>
</dbReference>
<dbReference type="Gene3D" id="3.40.250.10">
    <property type="entry name" value="Rhodanese-like domain"/>
    <property type="match status" value="2"/>
</dbReference>
<dbReference type="SUPFAM" id="SSF52821">
    <property type="entry name" value="Rhodanese/Cell cycle control phosphatase"/>
    <property type="match status" value="2"/>
</dbReference>
<dbReference type="RefSeq" id="WP_079410840.1">
    <property type="nucleotide sequence ID" value="NZ_MZGW01000001.1"/>
</dbReference>
<reference evidence="4 5" key="1">
    <citation type="submission" date="2017-03" db="EMBL/GenBank/DDBJ databases">
        <title>Genome sequence of Clostridium thermoalcaliphilum DSM 7309.</title>
        <authorList>
            <person name="Poehlein A."/>
            <person name="Daniel R."/>
        </authorList>
    </citation>
    <scope>NUCLEOTIDE SEQUENCE [LARGE SCALE GENOMIC DNA]</scope>
    <source>
        <strain evidence="4 5">DSM 7309</strain>
    </source>
</reference>
<dbReference type="STRING" id="29349.CLOTH_04720"/>
<dbReference type="InterPro" id="IPR045078">
    <property type="entry name" value="TST/MPST-like"/>
</dbReference>
<keyword evidence="2" id="KW-0677">Repeat</keyword>
<evidence type="ECO:0000256" key="1">
    <source>
        <dbReference type="ARBA" id="ARBA00022679"/>
    </source>
</evidence>
<sequence length="276" mass="31277">MKNLVNTDWLYENIDNEDLILVDCRFDLQLAEYGKESYEKGHIKGAFFMDVNTDLSSEKKEHGGRHPLPDINVFKETVESIGINNNSIVVAYDDGDLAGASRLWWLLKYIGHEKVYVLNGGINKWINDGYDLVKDLPGKSKSTYTINLQNNILCDANEVKLNINKPTSIIIDSRSPERYTGEFEPVDKVGGHIPSAKNFFWQDVLDKNSQIKDKSTLENIFAPVKNYKEVIVYCGSGITGCVNFLALEEINIHPKLYAGSWSDWISYEENEIAKGN</sequence>
<dbReference type="InterPro" id="IPR001763">
    <property type="entry name" value="Rhodanese-like_dom"/>
</dbReference>
<feature type="domain" description="Rhodanese" evidence="3">
    <location>
        <begin position="15"/>
        <end position="134"/>
    </location>
</feature>
<dbReference type="EC" id="2.8.1.2" evidence="4"/>
<keyword evidence="5" id="KW-1185">Reference proteome</keyword>
<dbReference type="InterPro" id="IPR036873">
    <property type="entry name" value="Rhodanese-like_dom_sf"/>
</dbReference>
<keyword evidence="1 4" id="KW-0808">Transferase</keyword>
<protein>
    <submittedName>
        <fullName evidence="4">3-mercaptopyruvate sulfurtransferase</fullName>
        <ecNumber evidence="4">2.8.1.2</ecNumber>
    </submittedName>
</protein>
<proteinExistence type="predicted"/>
<keyword evidence="4" id="KW-0670">Pyruvate</keyword>
<organism evidence="4 5">
    <name type="scientific">Alkalithermobacter paradoxus</name>
    <dbReference type="NCBI Taxonomy" id="29349"/>
    <lineage>
        <taxon>Bacteria</taxon>
        <taxon>Bacillati</taxon>
        <taxon>Bacillota</taxon>
        <taxon>Clostridia</taxon>
        <taxon>Peptostreptococcales</taxon>
        <taxon>Tepidibacteraceae</taxon>
        <taxon>Alkalithermobacter</taxon>
    </lineage>
</organism>